<organism evidence="9">
    <name type="scientific">Lepeophtheirus salmonis</name>
    <name type="common">Salmon louse</name>
    <name type="synonym">Caligus salmonis</name>
    <dbReference type="NCBI Taxonomy" id="72036"/>
    <lineage>
        <taxon>Eukaryota</taxon>
        <taxon>Metazoa</taxon>
        <taxon>Ecdysozoa</taxon>
        <taxon>Arthropoda</taxon>
        <taxon>Crustacea</taxon>
        <taxon>Multicrustacea</taxon>
        <taxon>Hexanauplia</taxon>
        <taxon>Copepoda</taxon>
        <taxon>Siphonostomatoida</taxon>
        <taxon>Caligidae</taxon>
        <taxon>Lepeophtheirus</taxon>
    </lineage>
</organism>
<evidence type="ECO:0000256" key="8">
    <source>
        <dbReference type="SAM" id="Phobius"/>
    </source>
</evidence>
<feature type="transmembrane region" description="Helical" evidence="8">
    <location>
        <begin position="44"/>
        <end position="68"/>
    </location>
</feature>
<name>A0A0K2UDI8_LEPSM</name>
<evidence type="ECO:0000313" key="9">
    <source>
        <dbReference type="EMBL" id="CDW36324.1"/>
    </source>
</evidence>
<keyword evidence="3 8" id="KW-0812">Transmembrane</keyword>
<keyword evidence="6" id="KW-0443">Lipid metabolism</keyword>
<evidence type="ECO:0000256" key="6">
    <source>
        <dbReference type="ARBA" id="ARBA00023098"/>
    </source>
</evidence>
<dbReference type="GO" id="GO:0140042">
    <property type="term" value="P:lipid droplet formation"/>
    <property type="evidence" value="ECO:0007669"/>
    <property type="project" value="UniProtKB-ARBA"/>
</dbReference>
<feature type="transmembrane region" description="Helical" evidence="8">
    <location>
        <begin position="239"/>
        <end position="266"/>
    </location>
</feature>
<dbReference type="Pfam" id="PF06775">
    <property type="entry name" value="Seipin"/>
    <property type="match status" value="1"/>
</dbReference>
<evidence type="ECO:0000256" key="5">
    <source>
        <dbReference type="ARBA" id="ARBA00022989"/>
    </source>
</evidence>
<dbReference type="OrthoDB" id="3990054at2759"/>
<dbReference type="GO" id="GO:0005789">
    <property type="term" value="C:endoplasmic reticulum membrane"/>
    <property type="evidence" value="ECO:0007669"/>
    <property type="project" value="UniProtKB-SubCell"/>
</dbReference>
<dbReference type="EMBL" id="HACA01018963">
    <property type="protein sequence ID" value="CDW36324.1"/>
    <property type="molecule type" value="Transcribed_RNA"/>
</dbReference>
<dbReference type="CDD" id="cd23995">
    <property type="entry name" value="Seipin_BSCL2_like"/>
    <property type="match status" value="1"/>
</dbReference>
<dbReference type="GO" id="GO:0006629">
    <property type="term" value="P:lipid metabolic process"/>
    <property type="evidence" value="ECO:0007669"/>
    <property type="project" value="UniProtKB-KW"/>
</dbReference>
<dbReference type="PANTHER" id="PTHR21212:SF0">
    <property type="entry name" value="SEIPIN"/>
    <property type="match status" value="1"/>
</dbReference>
<protein>
    <recommendedName>
        <fullName evidence="2">Seipin</fullName>
    </recommendedName>
</protein>
<evidence type="ECO:0000256" key="4">
    <source>
        <dbReference type="ARBA" id="ARBA00022824"/>
    </source>
</evidence>
<comment type="subcellular location">
    <subcellularLocation>
        <location evidence="1">Endoplasmic reticulum membrane</location>
        <topology evidence="1">Multi-pass membrane protein</topology>
    </subcellularLocation>
</comment>
<evidence type="ECO:0000256" key="3">
    <source>
        <dbReference type="ARBA" id="ARBA00022692"/>
    </source>
</evidence>
<proteinExistence type="predicted"/>
<keyword evidence="4" id="KW-0256">Endoplasmic reticulum</keyword>
<keyword evidence="7 8" id="KW-0472">Membrane</keyword>
<sequence length="316" mass="36467">MQRIRNVHSGLSSRIISAKQFPARTKDKIGSAALMTWDLCYNCFTIAISMIVLSVISFMIYGAFYYGYIPAPLIKSPMTMTFKPCHSSPSKCSVVSSSYNLSEILMNDQPYFISVRLKLPDSPVNRDHGMFMSCLKVFGKNGSMLREHCKSSLFPHRSFITRQLRNLIISPGSEKQRVIAGYWNEYETIEIDFFKEFMDMDPYNPAKWITFVIKSRFLDVYSAELRILADFKGIRAFMYYYPITAAILGSVFYLSVLISVLVISWLHLHGENYIKKGFEDSVDDMDDTSEDSMDSEKPEIEDLYNSNLDFSRKNWF</sequence>
<evidence type="ECO:0000256" key="2">
    <source>
        <dbReference type="ARBA" id="ARBA00022064"/>
    </source>
</evidence>
<accession>A0A0K2UDI8</accession>
<evidence type="ECO:0000256" key="7">
    <source>
        <dbReference type="ARBA" id="ARBA00023136"/>
    </source>
</evidence>
<dbReference type="AlphaFoldDB" id="A0A0K2UDI8"/>
<keyword evidence="5 8" id="KW-1133">Transmembrane helix</keyword>
<evidence type="ECO:0000256" key="1">
    <source>
        <dbReference type="ARBA" id="ARBA00004477"/>
    </source>
</evidence>
<reference evidence="9" key="1">
    <citation type="submission" date="2014-05" db="EMBL/GenBank/DDBJ databases">
        <authorList>
            <person name="Chronopoulou M."/>
        </authorList>
    </citation>
    <scope>NUCLEOTIDE SEQUENCE</scope>
    <source>
        <tissue evidence="9">Whole organism</tissue>
    </source>
</reference>
<dbReference type="OMA" id="IFLLSWY"/>
<dbReference type="InterPro" id="IPR009617">
    <property type="entry name" value="Seipin"/>
</dbReference>
<dbReference type="PANTHER" id="PTHR21212">
    <property type="entry name" value="BERNARDINELLI-SEIP CONGENITAL LIPODYSTROPHY 2 HOMOLOG BSCL2 PROTEIN"/>
    <property type="match status" value="1"/>
</dbReference>